<sequence>MEYKMALRPAMRSSEPPLRPPVVINIHPSSPLFRHIPGGSKRTQGPLASKRGRPSSGTVALPTHGGDAANQDEFGPPLYQNSLEACCKLQLLQLLENPKQATDYPTLSSNIASPILQSSAKIETPPKADYPNRNNNFLQPKFDPFFFHNWNSMTPILMYIFIAFSNFHHCHCRS</sequence>
<evidence type="ECO:0000313" key="2">
    <source>
        <dbReference type="EMBL" id="KHG29878.1"/>
    </source>
</evidence>
<dbReference type="EMBL" id="KN452803">
    <property type="protein sequence ID" value="KHG29878.1"/>
    <property type="molecule type" value="Genomic_DNA"/>
</dbReference>
<gene>
    <name evidence="2" type="ORF">F383_13479</name>
</gene>
<dbReference type="Proteomes" id="UP000032142">
    <property type="component" value="Unassembled WGS sequence"/>
</dbReference>
<proteinExistence type="predicted"/>
<name>A0A0B0PTS5_GOSAR</name>
<evidence type="ECO:0000256" key="1">
    <source>
        <dbReference type="SAM" id="MobiDB-lite"/>
    </source>
</evidence>
<reference evidence="3" key="1">
    <citation type="submission" date="2014-09" db="EMBL/GenBank/DDBJ databases">
        <authorList>
            <person name="Mudge J."/>
            <person name="Ramaraj T."/>
            <person name="Lindquist I.E."/>
            <person name="Bharti A.K."/>
            <person name="Sundararajan A."/>
            <person name="Cameron C.T."/>
            <person name="Woodward J.E."/>
            <person name="May G.D."/>
            <person name="Brubaker C."/>
            <person name="Broadhvest J."/>
            <person name="Wilkins T.A."/>
        </authorList>
    </citation>
    <scope>NUCLEOTIDE SEQUENCE</scope>
    <source>
        <strain evidence="3">cv. AKA8401</strain>
    </source>
</reference>
<organism evidence="2 3">
    <name type="scientific">Gossypium arboreum</name>
    <name type="common">Tree cotton</name>
    <name type="synonym">Gossypium nanking</name>
    <dbReference type="NCBI Taxonomy" id="29729"/>
    <lineage>
        <taxon>Eukaryota</taxon>
        <taxon>Viridiplantae</taxon>
        <taxon>Streptophyta</taxon>
        <taxon>Embryophyta</taxon>
        <taxon>Tracheophyta</taxon>
        <taxon>Spermatophyta</taxon>
        <taxon>Magnoliopsida</taxon>
        <taxon>eudicotyledons</taxon>
        <taxon>Gunneridae</taxon>
        <taxon>Pentapetalae</taxon>
        <taxon>rosids</taxon>
        <taxon>malvids</taxon>
        <taxon>Malvales</taxon>
        <taxon>Malvaceae</taxon>
        <taxon>Malvoideae</taxon>
        <taxon>Gossypium</taxon>
    </lineage>
</organism>
<dbReference type="AlphaFoldDB" id="A0A0B0PTS5"/>
<accession>A0A0B0PTS5</accession>
<evidence type="ECO:0000313" key="3">
    <source>
        <dbReference type="Proteomes" id="UP000032142"/>
    </source>
</evidence>
<keyword evidence="3" id="KW-1185">Reference proteome</keyword>
<dbReference type="GO" id="GO:0016757">
    <property type="term" value="F:glycosyltransferase activity"/>
    <property type="evidence" value="ECO:0007669"/>
    <property type="project" value="UniProtKB-KW"/>
</dbReference>
<feature type="region of interest" description="Disordered" evidence="1">
    <location>
        <begin position="1"/>
        <end position="74"/>
    </location>
</feature>
<keyword evidence="2" id="KW-0328">Glycosyltransferase</keyword>
<protein>
    <submittedName>
        <fullName evidence="2">Chitobiosyldiphosphodolichol beta-mannosyltransferase</fullName>
    </submittedName>
</protein>
<keyword evidence="2" id="KW-0808">Transferase</keyword>